<name>A0AA36FA87_OCTVU</name>
<keyword evidence="2" id="KW-1185">Reference proteome</keyword>
<gene>
    <name evidence="1" type="ORF">OCTVUL_1B001947</name>
</gene>
<proteinExistence type="predicted"/>
<evidence type="ECO:0000313" key="2">
    <source>
        <dbReference type="Proteomes" id="UP001162480"/>
    </source>
</evidence>
<dbReference type="Proteomes" id="UP001162480">
    <property type="component" value="Chromosome 9"/>
</dbReference>
<reference evidence="1" key="1">
    <citation type="submission" date="2023-08" db="EMBL/GenBank/DDBJ databases">
        <authorList>
            <person name="Alioto T."/>
            <person name="Alioto T."/>
            <person name="Gomez Garrido J."/>
        </authorList>
    </citation>
    <scope>NUCLEOTIDE SEQUENCE</scope>
</reference>
<protein>
    <submittedName>
        <fullName evidence="1">Uncharacterized protein</fullName>
    </submittedName>
</protein>
<evidence type="ECO:0000313" key="1">
    <source>
        <dbReference type="EMBL" id="CAI9727613.1"/>
    </source>
</evidence>
<dbReference type="EMBL" id="OX597822">
    <property type="protein sequence ID" value="CAI9727613.1"/>
    <property type="molecule type" value="Genomic_DNA"/>
</dbReference>
<organism evidence="1 2">
    <name type="scientific">Octopus vulgaris</name>
    <name type="common">Common octopus</name>
    <dbReference type="NCBI Taxonomy" id="6645"/>
    <lineage>
        <taxon>Eukaryota</taxon>
        <taxon>Metazoa</taxon>
        <taxon>Spiralia</taxon>
        <taxon>Lophotrochozoa</taxon>
        <taxon>Mollusca</taxon>
        <taxon>Cephalopoda</taxon>
        <taxon>Coleoidea</taxon>
        <taxon>Octopodiformes</taxon>
        <taxon>Octopoda</taxon>
        <taxon>Incirrata</taxon>
        <taxon>Octopodidae</taxon>
        <taxon>Octopus</taxon>
    </lineage>
</organism>
<sequence>MGISWEDRVSNTEVLRRAEMSEIEALIMKAQLRWVGQAVVRMDDARLQKVIFFSELASGARNTGRPLRRYKDSLKTSLEACGISARNWESLASDCDAWRPAVQKGVRLFKEKRLKILDQKRQVRLRVCLWVTLPPPASLTSLSIPDRLPLYKY</sequence>
<dbReference type="AlphaFoldDB" id="A0AA36FA87"/>
<accession>A0AA36FA87</accession>